<accession>F0RRQ3</accession>
<organism evidence="2 3">
    <name type="scientific">Sphaerochaeta globosa (strain ATCC BAA-1886 / DSM 22777 / Buddy)</name>
    <name type="common">Spirochaeta sp. (strain Buddy)</name>
    <dbReference type="NCBI Taxonomy" id="158189"/>
    <lineage>
        <taxon>Bacteria</taxon>
        <taxon>Pseudomonadati</taxon>
        <taxon>Spirochaetota</taxon>
        <taxon>Spirochaetia</taxon>
        <taxon>Spirochaetales</taxon>
        <taxon>Sphaerochaetaceae</taxon>
        <taxon>Sphaerochaeta</taxon>
    </lineage>
</organism>
<evidence type="ECO:0000313" key="2">
    <source>
        <dbReference type="EMBL" id="ADY14312.1"/>
    </source>
</evidence>
<evidence type="ECO:0008006" key="4">
    <source>
        <dbReference type="Google" id="ProtNLM"/>
    </source>
</evidence>
<dbReference type="KEGG" id="sbu:SpiBuddy_2499"/>
<dbReference type="AlphaFoldDB" id="F0RRQ3"/>
<feature type="signal peptide" evidence="1">
    <location>
        <begin position="1"/>
        <end position="21"/>
    </location>
</feature>
<dbReference type="PROSITE" id="PS51257">
    <property type="entry name" value="PROKAR_LIPOPROTEIN"/>
    <property type="match status" value="1"/>
</dbReference>
<dbReference type="STRING" id="158189.SpiBuddy_2499"/>
<keyword evidence="1" id="KW-0732">Signal</keyword>
<dbReference type="RefSeq" id="WP_013608157.1">
    <property type="nucleotide sequence ID" value="NC_015152.1"/>
</dbReference>
<proteinExistence type="predicted"/>
<feature type="chain" id="PRO_5003255531" description="Lipoprotein" evidence="1">
    <location>
        <begin position="22"/>
        <end position="120"/>
    </location>
</feature>
<name>F0RRQ3_SPHGB</name>
<dbReference type="HOGENOM" id="CLU_2048220_0_0_12"/>
<dbReference type="EMBL" id="CP002541">
    <property type="protein sequence ID" value="ADY14312.1"/>
    <property type="molecule type" value="Genomic_DNA"/>
</dbReference>
<protein>
    <recommendedName>
        <fullName evidence="4">Lipoprotein</fullName>
    </recommendedName>
</protein>
<evidence type="ECO:0000313" key="3">
    <source>
        <dbReference type="Proteomes" id="UP000008466"/>
    </source>
</evidence>
<evidence type="ECO:0000256" key="1">
    <source>
        <dbReference type="SAM" id="SignalP"/>
    </source>
</evidence>
<reference evidence="3" key="1">
    <citation type="submission" date="2011-02" db="EMBL/GenBank/DDBJ databases">
        <title>Complete sequence of Spirochaeta sp. Buddy.</title>
        <authorList>
            <person name="Lucas S."/>
            <person name="Copeland A."/>
            <person name="Lapidus A."/>
            <person name="Cheng J.-F."/>
            <person name="Goodwin L."/>
            <person name="Pitluck S."/>
            <person name="Zeytun A."/>
            <person name="Detter J.C."/>
            <person name="Han C."/>
            <person name="Tapia R."/>
            <person name="Land M."/>
            <person name="Hauser L."/>
            <person name="Kyrpides N."/>
            <person name="Ivanova N."/>
            <person name="Mikhailova N."/>
            <person name="Pagani I."/>
            <person name="Ritalahti K.M."/>
            <person name="Loeffler F.E."/>
            <person name="Woyke T."/>
        </authorList>
    </citation>
    <scope>NUCLEOTIDE SEQUENCE [LARGE SCALE GENOMIC DNA]</scope>
    <source>
        <strain evidence="3">ATCC BAA-1886 / DSM 22777 / Buddy</strain>
    </source>
</reference>
<keyword evidence="3" id="KW-1185">Reference proteome</keyword>
<sequence length="120" mass="13119">MKRLLFSLVLSILLISCSLFPDQRIAFTFTNALGSTIQTVSVYPIHNSELAASSSTLACSQTKTLQLNLKKATKSDSCYVVAIEHEGITTSVEYGYYSNGFPLEKQVSIVIDSEFLDAGK</sequence>
<dbReference type="Proteomes" id="UP000008466">
    <property type="component" value="Chromosome"/>
</dbReference>
<gene>
    <name evidence="2" type="ordered locus">SpiBuddy_2499</name>
</gene>